<dbReference type="AlphaFoldDB" id="A0A369JGE6"/>
<protein>
    <recommendedName>
        <fullName evidence="3">Retrotransposon gag domain-containing protein</fullName>
    </recommendedName>
</protein>
<comment type="caution">
    <text evidence="1">The sequence shown here is derived from an EMBL/GenBank/DDBJ whole genome shotgun (WGS) entry which is preliminary data.</text>
</comment>
<gene>
    <name evidence="1" type="ORF">Hypma_011326</name>
</gene>
<name>A0A369JGE6_HYPMA</name>
<dbReference type="STRING" id="39966.A0A369JGE6"/>
<organism evidence="1 2">
    <name type="scientific">Hypsizygus marmoreus</name>
    <name type="common">White beech mushroom</name>
    <name type="synonym">Agaricus marmoreus</name>
    <dbReference type="NCBI Taxonomy" id="39966"/>
    <lineage>
        <taxon>Eukaryota</taxon>
        <taxon>Fungi</taxon>
        <taxon>Dikarya</taxon>
        <taxon>Basidiomycota</taxon>
        <taxon>Agaricomycotina</taxon>
        <taxon>Agaricomycetes</taxon>
        <taxon>Agaricomycetidae</taxon>
        <taxon>Agaricales</taxon>
        <taxon>Tricholomatineae</taxon>
        <taxon>Lyophyllaceae</taxon>
        <taxon>Hypsizygus</taxon>
    </lineage>
</organism>
<dbReference type="InParanoid" id="A0A369JGE6"/>
<evidence type="ECO:0008006" key="3">
    <source>
        <dbReference type="Google" id="ProtNLM"/>
    </source>
</evidence>
<proteinExistence type="predicted"/>
<keyword evidence="2" id="KW-1185">Reference proteome</keyword>
<dbReference type="EMBL" id="LUEZ02000055">
    <property type="protein sequence ID" value="RDB21239.1"/>
    <property type="molecule type" value="Genomic_DNA"/>
</dbReference>
<reference evidence="1" key="1">
    <citation type="submission" date="2018-04" db="EMBL/GenBank/DDBJ databases">
        <title>Whole genome sequencing of Hypsizygus marmoreus.</title>
        <authorList>
            <person name="Choi I.-G."/>
            <person name="Min B."/>
            <person name="Kim J.-G."/>
            <person name="Kim S."/>
            <person name="Oh Y.-L."/>
            <person name="Kong W.-S."/>
            <person name="Park H."/>
            <person name="Jeong J."/>
            <person name="Song E.-S."/>
        </authorList>
    </citation>
    <scope>NUCLEOTIDE SEQUENCE [LARGE SCALE GENOMIC DNA]</scope>
    <source>
        <strain evidence="1">51987-8</strain>
    </source>
</reference>
<dbReference type="OrthoDB" id="3260546at2759"/>
<dbReference type="Proteomes" id="UP000076154">
    <property type="component" value="Unassembled WGS sequence"/>
</dbReference>
<accession>A0A369JGE6</accession>
<evidence type="ECO:0000313" key="1">
    <source>
        <dbReference type="EMBL" id="RDB21239.1"/>
    </source>
</evidence>
<sequence>MNMFKLPARGHSSALQFNGKPTALKRYFEDVTLLAESGSLVGKEIIKIALQYVGPNEEDLWSPSAKEADEDWDAFKKAITKLYPGAEDDQKYGVTDLERLSEEQSTIKMVTRADLRAYHRKFIRVASFL</sequence>
<evidence type="ECO:0000313" key="2">
    <source>
        <dbReference type="Proteomes" id="UP000076154"/>
    </source>
</evidence>